<gene>
    <name evidence="14" type="ORF">DSTB1V02_LOCUS9387</name>
</gene>
<dbReference type="EMBL" id="CAJPEV010002381">
    <property type="protein sequence ID" value="CAG0896713.1"/>
    <property type="molecule type" value="Genomic_DNA"/>
</dbReference>
<evidence type="ECO:0000256" key="6">
    <source>
        <dbReference type="ARBA" id="ARBA00022737"/>
    </source>
</evidence>
<dbReference type="InterPro" id="IPR000157">
    <property type="entry name" value="TIR_dom"/>
</dbReference>
<evidence type="ECO:0000256" key="7">
    <source>
        <dbReference type="ARBA" id="ARBA00022989"/>
    </source>
</evidence>
<feature type="chain" id="PRO_5036402801" description="TIR domain-containing protein" evidence="12">
    <location>
        <begin position="26"/>
        <end position="580"/>
    </location>
</feature>
<accession>A0A7R9A8T7</accession>
<dbReference type="InterPro" id="IPR032675">
    <property type="entry name" value="LRR_dom_sf"/>
</dbReference>
<dbReference type="OrthoDB" id="1421090at2759"/>
<evidence type="ECO:0000313" key="14">
    <source>
        <dbReference type="EMBL" id="CAD7249598.1"/>
    </source>
</evidence>
<dbReference type="GO" id="GO:0038023">
    <property type="term" value="F:signaling receptor activity"/>
    <property type="evidence" value="ECO:0007669"/>
    <property type="project" value="TreeGrafter"/>
</dbReference>
<comment type="similarity">
    <text evidence="2">Belongs to the Toll-like receptor family.</text>
</comment>
<keyword evidence="4 11" id="KW-0812">Transmembrane</keyword>
<evidence type="ECO:0000256" key="11">
    <source>
        <dbReference type="SAM" id="Phobius"/>
    </source>
</evidence>
<keyword evidence="10" id="KW-0325">Glycoprotein</keyword>
<dbReference type="Pfam" id="PF13676">
    <property type="entry name" value="TIR_2"/>
    <property type="match status" value="1"/>
</dbReference>
<evidence type="ECO:0000256" key="5">
    <source>
        <dbReference type="ARBA" id="ARBA00022729"/>
    </source>
</evidence>
<dbReference type="SUPFAM" id="SSF52058">
    <property type="entry name" value="L domain-like"/>
    <property type="match status" value="1"/>
</dbReference>
<keyword evidence="8 11" id="KW-0472">Membrane</keyword>
<dbReference type="InterPro" id="IPR003591">
    <property type="entry name" value="Leu-rich_rpt_typical-subtyp"/>
</dbReference>
<organism evidence="14">
    <name type="scientific">Darwinula stevensoni</name>
    <dbReference type="NCBI Taxonomy" id="69355"/>
    <lineage>
        <taxon>Eukaryota</taxon>
        <taxon>Metazoa</taxon>
        <taxon>Ecdysozoa</taxon>
        <taxon>Arthropoda</taxon>
        <taxon>Crustacea</taxon>
        <taxon>Oligostraca</taxon>
        <taxon>Ostracoda</taxon>
        <taxon>Podocopa</taxon>
        <taxon>Podocopida</taxon>
        <taxon>Darwinulocopina</taxon>
        <taxon>Darwinuloidea</taxon>
        <taxon>Darwinulidae</taxon>
        <taxon>Darwinula</taxon>
    </lineage>
</organism>
<dbReference type="Pfam" id="PF13855">
    <property type="entry name" value="LRR_8"/>
    <property type="match status" value="2"/>
</dbReference>
<evidence type="ECO:0000259" key="13">
    <source>
        <dbReference type="PROSITE" id="PS50104"/>
    </source>
</evidence>
<dbReference type="PRINTS" id="PR01537">
    <property type="entry name" value="INTRLKN1R1F"/>
</dbReference>
<dbReference type="Gene3D" id="3.80.10.10">
    <property type="entry name" value="Ribonuclease Inhibitor"/>
    <property type="match status" value="1"/>
</dbReference>
<dbReference type="SUPFAM" id="SSF52200">
    <property type="entry name" value="Toll/Interleukin receptor TIR domain"/>
    <property type="match status" value="1"/>
</dbReference>
<evidence type="ECO:0000313" key="15">
    <source>
        <dbReference type="Proteomes" id="UP000677054"/>
    </source>
</evidence>
<feature type="signal peptide" evidence="12">
    <location>
        <begin position="1"/>
        <end position="25"/>
    </location>
</feature>
<comment type="subcellular location">
    <subcellularLocation>
        <location evidence="1">Membrane</location>
        <topology evidence="1">Single-pass membrane protein</topology>
    </subcellularLocation>
</comment>
<dbReference type="PANTHER" id="PTHR24365">
    <property type="entry name" value="TOLL-LIKE RECEPTOR"/>
    <property type="match status" value="1"/>
</dbReference>
<evidence type="ECO:0000256" key="4">
    <source>
        <dbReference type="ARBA" id="ARBA00022692"/>
    </source>
</evidence>
<protein>
    <recommendedName>
        <fullName evidence="13">TIR domain-containing protein</fullName>
    </recommendedName>
</protein>
<evidence type="ECO:0000256" key="12">
    <source>
        <dbReference type="SAM" id="SignalP"/>
    </source>
</evidence>
<keyword evidence="15" id="KW-1185">Reference proteome</keyword>
<evidence type="ECO:0000256" key="2">
    <source>
        <dbReference type="ARBA" id="ARBA00009634"/>
    </source>
</evidence>
<keyword evidence="6" id="KW-0677">Repeat</keyword>
<feature type="transmembrane region" description="Helical" evidence="11">
    <location>
        <begin position="370"/>
        <end position="392"/>
    </location>
</feature>
<sequence length="580" mass="66072">MAQPMLKMSGSIPWFLFFIAMVVEGSCPSNCDCGAGGDGSQVFYCPRASLSPIILHFSPGSLLSIQCPQKMSPMNYNLLHGLHLGPVKTAELRFCPIPSNLPSYSGLFGVLGVDDVKVLVLEFMTDMQVTLAQEHFTGLTSLRALLLQGQGIIGLKPSMFEALKDLRSLTMEGTMVQDSFSEDLFSPLSNISMLQLGSNDISHLPERIFFENIQLRRLNLENNNLSQVSPRIFQTLNSLEVLELQSNQLSTFPHDIFWNLTSLHYLGLGLNQISTLDVDIFAYKPKLEALKLFGNPRLQELPGKIFHKLMSLKQLYLHLNALKDLPHDLFQELTSLENLTLNDNQIEVLLQDQFRGLKKLRNLDLKGNRVLIISSVIVSIAILSTGTVFVYYRYWKVLRLWFFVHGYCSCILLEEELDQDRTYDAFISYAQEDEAFVVGELRPHLEDKEPHFSLLLHFRNWLPGAQIHDNVINSISASKRTLVILSSAYVASPWCQSEFRLAFNHQIETQMNRLIVIVMGELPPDLPEEMQLYVSQNTYIRYGEPCFWEKLQYALPHYKQQKTINQNHRDDGIQLVDAPL</sequence>
<dbReference type="Gene3D" id="3.40.50.10140">
    <property type="entry name" value="Toll/interleukin-1 receptor homology (TIR) domain"/>
    <property type="match status" value="1"/>
</dbReference>
<evidence type="ECO:0000256" key="3">
    <source>
        <dbReference type="ARBA" id="ARBA00022614"/>
    </source>
</evidence>
<dbReference type="InterPro" id="IPR001611">
    <property type="entry name" value="Leu-rich_rpt"/>
</dbReference>
<dbReference type="SMART" id="SM00255">
    <property type="entry name" value="TIR"/>
    <property type="match status" value="1"/>
</dbReference>
<evidence type="ECO:0000256" key="1">
    <source>
        <dbReference type="ARBA" id="ARBA00004167"/>
    </source>
</evidence>
<dbReference type="PROSITE" id="PS50104">
    <property type="entry name" value="TIR"/>
    <property type="match status" value="1"/>
</dbReference>
<dbReference type="EMBL" id="LR901898">
    <property type="protein sequence ID" value="CAD7249598.1"/>
    <property type="molecule type" value="Genomic_DNA"/>
</dbReference>
<dbReference type="AlphaFoldDB" id="A0A7R9A8T7"/>
<evidence type="ECO:0000256" key="8">
    <source>
        <dbReference type="ARBA" id="ARBA00023136"/>
    </source>
</evidence>
<evidence type="ECO:0000256" key="10">
    <source>
        <dbReference type="ARBA" id="ARBA00023180"/>
    </source>
</evidence>
<dbReference type="PANTHER" id="PTHR24365:SF541">
    <property type="entry name" value="PROTEIN TOLL-RELATED"/>
    <property type="match status" value="1"/>
</dbReference>
<dbReference type="SMART" id="SM00369">
    <property type="entry name" value="LRR_TYP"/>
    <property type="match status" value="8"/>
</dbReference>
<name>A0A7R9A8T7_9CRUS</name>
<keyword evidence="7 11" id="KW-1133">Transmembrane helix</keyword>
<proteinExistence type="inferred from homology"/>
<evidence type="ECO:0000256" key="9">
    <source>
        <dbReference type="ARBA" id="ARBA00023170"/>
    </source>
</evidence>
<dbReference type="GO" id="GO:0005886">
    <property type="term" value="C:plasma membrane"/>
    <property type="evidence" value="ECO:0007669"/>
    <property type="project" value="TreeGrafter"/>
</dbReference>
<keyword evidence="9" id="KW-0675">Receptor</keyword>
<dbReference type="PROSITE" id="PS51450">
    <property type="entry name" value="LRR"/>
    <property type="match status" value="2"/>
</dbReference>
<dbReference type="Proteomes" id="UP000677054">
    <property type="component" value="Unassembled WGS sequence"/>
</dbReference>
<feature type="domain" description="TIR" evidence="13">
    <location>
        <begin position="421"/>
        <end position="555"/>
    </location>
</feature>
<keyword evidence="5 12" id="KW-0732">Signal</keyword>
<dbReference type="FunFam" id="3.80.10.10:FF:001164">
    <property type="entry name" value="GH01279p"/>
    <property type="match status" value="1"/>
</dbReference>
<dbReference type="InterPro" id="IPR035897">
    <property type="entry name" value="Toll_tir_struct_dom_sf"/>
</dbReference>
<keyword evidence="3" id="KW-0433">Leucine-rich repeat</keyword>
<reference evidence="14" key="1">
    <citation type="submission" date="2020-11" db="EMBL/GenBank/DDBJ databases">
        <authorList>
            <person name="Tran Van P."/>
        </authorList>
    </citation>
    <scope>NUCLEOTIDE SEQUENCE</scope>
</reference>
<dbReference type="GO" id="GO:0007165">
    <property type="term" value="P:signal transduction"/>
    <property type="evidence" value="ECO:0007669"/>
    <property type="project" value="InterPro"/>
</dbReference>